<evidence type="ECO:0000313" key="1">
    <source>
        <dbReference type="EMBL" id="KAL3773295.1"/>
    </source>
</evidence>
<name>A0ABD3NJD7_9STRA</name>
<comment type="caution">
    <text evidence="1">The sequence shown here is derived from an EMBL/GenBank/DDBJ whole genome shotgun (WGS) entry which is preliminary data.</text>
</comment>
<keyword evidence="2" id="KW-1185">Reference proteome</keyword>
<organism evidence="1 2">
    <name type="scientific">Cyclotella atomus</name>
    <dbReference type="NCBI Taxonomy" id="382360"/>
    <lineage>
        <taxon>Eukaryota</taxon>
        <taxon>Sar</taxon>
        <taxon>Stramenopiles</taxon>
        <taxon>Ochrophyta</taxon>
        <taxon>Bacillariophyta</taxon>
        <taxon>Coscinodiscophyceae</taxon>
        <taxon>Thalassiosirophycidae</taxon>
        <taxon>Stephanodiscales</taxon>
        <taxon>Stephanodiscaceae</taxon>
        <taxon>Cyclotella</taxon>
    </lineage>
</organism>
<evidence type="ECO:0000313" key="2">
    <source>
        <dbReference type="Proteomes" id="UP001530400"/>
    </source>
</evidence>
<sequence>MRFSVTIFGTLFSQSFALNEDLSGSVRGVLNPEASSSNKRQLLTEGGCFDNGDCADNYFCLLPDGDCNSGQVEGECYEIRASRTRSFNRVCGCDGVTYTDRSYAAGAGENVKHHGACVGTEIA</sequence>
<dbReference type="Proteomes" id="UP001530400">
    <property type="component" value="Unassembled WGS sequence"/>
</dbReference>
<proteinExistence type="predicted"/>
<protein>
    <submittedName>
        <fullName evidence="1">Uncharacterized protein</fullName>
    </submittedName>
</protein>
<dbReference type="AlphaFoldDB" id="A0ABD3NJD7"/>
<dbReference type="Gene3D" id="3.30.60.30">
    <property type="match status" value="1"/>
</dbReference>
<dbReference type="EMBL" id="JALLPJ020001239">
    <property type="protein sequence ID" value="KAL3773295.1"/>
    <property type="molecule type" value="Genomic_DNA"/>
</dbReference>
<reference evidence="1 2" key="1">
    <citation type="submission" date="2024-10" db="EMBL/GenBank/DDBJ databases">
        <title>Updated reference genomes for cyclostephanoid diatoms.</title>
        <authorList>
            <person name="Roberts W.R."/>
            <person name="Alverson A.J."/>
        </authorList>
    </citation>
    <scope>NUCLEOTIDE SEQUENCE [LARGE SCALE GENOMIC DNA]</scope>
    <source>
        <strain evidence="1 2">AJA010-31</strain>
    </source>
</reference>
<accession>A0ABD3NJD7</accession>
<dbReference type="InterPro" id="IPR036058">
    <property type="entry name" value="Kazal_dom_sf"/>
</dbReference>
<gene>
    <name evidence="1" type="ORF">ACHAWO_003777</name>
</gene>
<dbReference type="SUPFAM" id="SSF100895">
    <property type="entry name" value="Kazal-type serine protease inhibitors"/>
    <property type="match status" value="1"/>
</dbReference>